<name>A0ACC1IJN0_9FUNG</name>
<protein>
    <submittedName>
        <fullName evidence="1">Uncharacterized protein</fullName>
    </submittedName>
</protein>
<sequence>MAPYIPQNYLPNLKKYKYQAIDKSLISKYVLAEYWNQLVKIFPLTMAANMVTLLGSLHVIVAMVLNQIYAPNLVETCPSWVYFAYSACIWIYGSFDAVDGKQARRTGTASPLGELFDHGCDSLVVSLIMTLFASTCQLGESWWTVALVFLALTNFYMSTMEEYHTHVLFLGYFSGPVEGILSFSLATLATGILGPAFWSTSFYNVLPLPQSIVDLLPPLTMAQSVVAGMGVVLVPTVYTSFSNVAAACREQKKSVWGAFADSIPFFASIGGCALWLYASPAILARHLVVFLMFVGFAFSYIVGRVIVAHVTGAPFPKLNRMHIPIFFGTANAIAPSIGLSKMFVEEKEVVLIWICLAYTAIQYAHFALEVIDTICAYLDINCLTIKHKSAINYGGAAPAAVVDKKTN</sequence>
<reference evidence="1" key="1">
    <citation type="submission" date="2022-07" db="EMBL/GenBank/DDBJ databases">
        <title>Phylogenomic reconstructions and comparative analyses of Kickxellomycotina fungi.</title>
        <authorList>
            <person name="Reynolds N.K."/>
            <person name="Stajich J.E."/>
            <person name="Barry K."/>
            <person name="Grigoriev I.V."/>
            <person name="Crous P."/>
            <person name="Smith M.E."/>
        </authorList>
    </citation>
    <scope>NUCLEOTIDE SEQUENCE</scope>
    <source>
        <strain evidence="1">Benny 63K</strain>
    </source>
</reference>
<keyword evidence="2" id="KW-1185">Reference proteome</keyword>
<gene>
    <name evidence="1" type="ORF">LPJ66_003838</name>
</gene>
<comment type="caution">
    <text evidence="1">The sequence shown here is derived from an EMBL/GenBank/DDBJ whole genome shotgun (WGS) entry which is preliminary data.</text>
</comment>
<organism evidence="1 2">
    <name type="scientific">Kickxella alabastrina</name>
    <dbReference type="NCBI Taxonomy" id="61397"/>
    <lineage>
        <taxon>Eukaryota</taxon>
        <taxon>Fungi</taxon>
        <taxon>Fungi incertae sedis</taxon>
        <taxon>Zoopagomycota</taxon>
        <taxon>Kickxellomycotina</taxon>
        <taxon>Kickxellomycetes</taxon>
        <taxon>Kickxellales</taxon>
        <taxon>Kickxellaceae</taxon>
        <taxon>Kickxella</taxon>
    </lineage>
</organism>
<evidence type="ECO:0000313" key="1">
    <source>
        <dbReference type="EMBL" id="KAJ1896691.1"/>
    </source>
</evidence>
<accession>A0ACC1IJN0</accession>
<evidence type="ECO:0000313" key="2">
    <source>
        <dbReference type="Proteomes" id="UP001150581"/>
    </source>
</evidence>
<dbReference type="EMBL" id="JANBPG010000417">
    <property type="protein sequence ID" value="KAJ1896691.1"/>
    <property type="molecule type" value="Genomic_DNA"/>
</dbReference>
<proteinExistence type="predicted"/>
<dbReference type="Proteomes" id="UP001150581">
    <property type="component" value="Unassembled WGS sequence"/>
</dbReference>